<protein>
    <submittedName>
        <fullName evidence="1">Uncharacterized protein</fullName>
    </submittedName>
</protein>
<dbReference type="GeneID" id="79870126"/>
<accession>A0AAW6SZ67</accession>
<name>A0AAW6SZ67_9BACI</name>
<evidence type="ECO:0000313" key="2">
    <source>
        <dbReference type="Proteomes" id="UP001159179"/>
    </source>
</evidence>
<dbReference type="RefSeq" id="WP_058005846.1">
    <property type="nucleotide sequence ID" value="NZ_BOQX01000010.1"/>
</dbReference>
<dbReference type="Proteomes" id="UP001159179">
    <property type="component" value="Unassembled WGS sequence"/>
</dbReference>
<sequence>MSQINQESVEIIPKFQTLFNEIEVDQSIIQELAKHNPEDQHQIFHAFKQIFQDELLFVLTVFQKPQQYIS</sequence>
<gene>
    <name evidence="1" type="ORF">P5X88_21070</name>
</gene>
<organism evidence="1 2">
    <name type="scientific">Heyndrickxia oleronia</name>
    <dbReference type="NCBI Taxonomy" id="38875"/>
    <lineage>
        <taxon>Bacteria</taxon>
        <taxon>Bacillati</taxon>
        <taxon>Bacillota</taxon>
        <taxon>Bacilli</taxon>
        <taxon>Bacillales</taxon>
        <taxon>Bacillaceae</taxon>
        <taxon>Heyndrickxia</taxon>
    </lineage>
</organism>
<dbReference type="EMBL" id="JAROYP010000014">
    <property type="protein sequence ID" value="MDH5163430.1"/>
    <property type="molecule type" value="Genomic_DNA"/>
</dbReference>
<proteinExistence type="predicted"/>
<reference evidence="1" key="1">
    <citation type="submission" date="2023-03" db="EMBL/GenBank/DDBJ databases">
        <title>Bacterial isolates from washroom surfaces on a university campus.</title>
        <authorList>
            <person name="Holman D.B."/>
            <person name="Gzyl K.E."/>
            <person name="Taheri A.E."/>
        </authorList>
    </citation>
    <scope>NUCLEOTIDE SEQUENCE</scope>
    <source>
        <strain evidence="1">RD03</strain>
    </source>
</reference>
<comment type="caution">
    <text evidence="1">The sequence shown here is derived from an EMBL/GenBank/DDBJ whole genome shotgun (WGS) entry which is preliminary data.</text>
</comment>
<evidence type="ECO:0000313" key="1">
    <source>
        <dbReference type="EMBL" id="MDH5163430.1"/>
    </source>
</evidence>
<dbReference type="AlphaFoldDB" id="A0AAW6SZ67"/>